<dbReference type="AlphaFoldDB" id="A0AAI8VTS2"/>
<feature type="region of interest" description="Disordered" evidence="1">
    <location>
        <begin position="245"/>
        <end position="322"/>
    </location>
</feature>
<feature type="compositionally biased region" description="Basic and acidic residues" evidence="1">
    <location>
        <begin position="305"/>
        <end position="322"/>
    </location>
</feature>
<evidence type="ECO:0000313" key="3">
    <source>
        <dbReference type="Proteomes" id="UP001295740"/>
    </source>
</evidence>
<feature type="compositionally biased region" description="Basic and acidic residues" evidence="1">
    <location>
        <begin position="84"/>
        <end position="95"/>
    </location>
</feature>
<feature type="region of interest" description="Disordered" evidence="1">
    <location>
        <begin position="84"/>
        <end position="155"/>
    </location>
</feature>
<sequence>MVRDTHRATSSRTILTSNLIAQCIDNNIDHNPVAHMDMRQSLSVVPSDIMSSRNSLRRCSGEEWLSYTMADSWKGMFNMPKDNKVLPDNAMRDDVASPTNTTPGSMLFDSLPSMSESGQINSLPSSSTNVHTTPDENSPSSFSPGKDHNTPNSTDVESMASYTLMADPVFPHDECPPATTGFSFFADDLISPITITSMASDLLYFRSEPLVDWTNLTMAAGVPNEAVESHFYQYPLSIHDGASIGATELGSSEPPQAAYQNPYQQSVHRMGLPAQSEQQTVSQHVAGDGGTSLESSDPPATGGKIGREEKTQAAEHFVGEHH</sequence>
<dbReference type="Proteomes" id="UP001295740">
    <property type="component" value="Unassembled WGS sequence"/>
</dbReference>
<accession>A0AAI8VTS2</accession>
<dbReference type="EMBL" id="CAUWAG010000014">
    <property type="protein sequence ID" value="CAJ2510317.1"/>
    <property type="molecule type" value="Genomic_DNA"/>
</dbReference>
<gene>
    <name evidence="2" type="ORF">KHLLAP_LOCUS10785</name>
</gene>
<feature type="compositionally biased region" description="Low complexity" evidence="1">
    <location>
        <begin position="254"/>
        <end position="265"/>
    </location>
</feature>
<proteinExistence type="predicted"/>
<evidence type="ECO:0000256" key="1">
    <source>
        <dbReference type="SAM" id="MobiDB-lite"/>
    </source>
</evidence>
<evidence type="ECO:0000313" key="2">
    <source>
        <dbReference type="EMBL" id="CAJ2510317.1"/>
    </source>
</evidence>
<name>A0AAI8VTS2_9PEZI</name>
<protein>
    <submittedName>
        <fullName evidence="2">Uu.00g050200.m01.CDS01</fullName>
    </submittedName>
</protein>
<keyword evidence="3" id="KW-1185">Reference proteome</keyword>
<feature type="compositionally biased region" description="Polar residues" evidence="1">
    <location>
        <begin position="112"/>
        <end position="143"/>
    </location>
</feature>
<reference evidence="2" key="1">
    <citation type="submission" date="2023-10" db="EMBL/GenBank/DDBJ databases">
        <authorList>
            <person name="Hackl T."/>
        </authorList>
    </citation>
    <scope>NUCLEOTIDE SEQUENCE</scope>
</reference>
<organism evidence="2 3">
    <name type="scientific">Anthostomella pinea</name>
    <dbReference type="NCBI Taxonomy" id="933095"/>
    <lineage>
        <taxon>Eukaryota</taxon>
        <taxon>Fungi</taxon>
        <taxon>Dikarya</taxon>
        <taxon>Ascomycota</taxon>
        <taxon>Pezizomycotina</taxon>
        <taxon>Sordariomycetes</taxon>
        <taxon>Xylariomycetidae</taxon>
        <taxon>Xylariales</taxon>
        <taxon>Xylariaceae</taxon>
        <taxon>Anthostomella</taxon>
    </lineage>
</organism>
<comment type="caution">
    <text evidence="2">The sequence shown here is derived from an EMBL/GenBank/DDBJ whole genome shotgun (WGS) entry which is preliminary data.</text>
</comment>